<comment type="caution">
    <text evidence="2">The sequence shown here is derived from an EMBL/GenBank/DDBJ whole genome shotgun (WGS) entry which is preliminary data.</text>
</comment>
<feature type="region of interest" description="Disordered" evidence="1">
    <location>
        <begin position="121"/>
        <end position="162"/>
    </location>
</feature>
<evidence type="ECO:0000313" key="2">
    <source>
        <dbReference type="EMBL" id="MFH4979817.1"/>
    </source>
</evidence>
<evidence type="ECO:0000313" key="3">
    <source>
        <dbReference type="Proteomes" id="UP001608902"/>
    </source>
</evidence>
<feature type="compositionally biased region" description="Low complexity" evidence="1">
    <location>
        <begin position="293"/>
        <end position="321"/>
    </location>
</feature>
<name>A0ABD6ET10_9BILA</name>
<feature type="region of interest" description="Disordered" evidence="1">
    <location>
        <begin position="265"/>
        <end position="343"/>
    </location>
</feature>
<organism evidence="2 3">
    <name type="scientific">Gnathostoma spinigerum</name>
    <dbReference type="NCBI Taxonomy" id="75299"/>
    <lineage>
        <taxon>Eukaryota</taxon>
        <taxon>Metazoa</taxon>
        <taxon>Ecdysozoa</taxon>
        <taxon>Nematoda</taxon>
        <taxon>Chromadorea</taxon>
        <taxon>Rhabditida</taxon>
        <taxon>Spirurina</taxon>
        <taxon>Gnathostomatomorpha</taxon>
        <taxon>Gnathostomatoidea</taxon>
        <taxon>Gnathostomatidae</taxon>
        <taxon>Gnathostoma</taxon>
    </lineage>
</organism>
<dbReference type="Proteomes" id="UP001608902">
    <property type="component" value="Unassembled WGS sequence"/>
</dbReference>
<dbReference type="EMBL" id="JBGFUD010004674">
    <property type="protein sequence ID" value="MFH4979817.1"/>
    <property type="molecule type" value="Genomic_DNA"/>
</dbReference>
<accession>A0ABD6ET10</accession>
<proteinExistence type="predicted"/>
<protein>
    <submittedName>
        <fullName evidence="2">Uncharacterized protein</fullName>
    </submittedName>
</protein>
<sequence length="469" mass="50187">MNNSSSFQIAKESHVLSKRSCKGDSVDPLLNSVLGNSADVLQKASKSRQYAMPADCARSRLLQWTNQNISASAFCNQAPGGLHDKTVFQLEDDGSKSVVIATTKSNAESIDWQKALGITSSPGTTTASHPLNDTVLNLSSSNSTAPASQHQRHSHMSAHSDDDLGFDPFSESIKGLADLVEEEKSASPPQLGARLMNKSSSSVSSLTSSLMSLGIQCGWPSMAVNRNDITNRSSISSGYPSQFSPSTVGCSGNLNSYVSSSLTSASTAPSDILSRSNPYPYLSDGRQPQQPGLSHLQHYYVQQQQHPPQQSQQQPHSLPSHMLRPHMGNSHSFPDLPPGLSRTAQQRFSPLGMLNSIPQSAVNQADAAQLAEWQEGLKALLPNVNVRFVSDLSSTGYQSAHGGSLSNLGSQSLTHISNHGSCYAPSSGANLLPYEQHGGARSLMTVNPCNEPNMQWFAHPPGFPQPAKR</sequence>
<keyword evidence="3" id="KW-1185">Reference proteome</keyword>
<reference evidence="2 3" key="1">
    <citation type="submission" date="2024-08" db="EMBL/GenBank/DDBJ databases">
        <title>Gnathostoma spinigerum genome.</title>
        <authorList>
            <person name="Gonzalez-Bertolin B."/>
            <person name="Monzon S."/>
            <person name="Zaballos A."/>
            <person name="Jimenez P."/>
            <person name="Dekumyoy P."/>
            <person name="Varona S."/>
            <person name="Cuesta I."/>
            <person name="Sumanam S."/>
            <person name="Adisakwattana P."/>
            <person name="Gasser R.B."/>
            <person name="Hernandez-Gonzalez A."/>
            <person name="Young N.D."/>
            <person name="Perteguer M.J."/>
        </authorList>
    </citation>
    <scope>NUCLEOTIDE SEQUENCE [LARGE SCALE GENOMIC DNA]</scope>
    <source>
        <strain evidence="2">AL3</strain>
        <tissue evidence="2">Liver</tissue>
    </source>
</reference>
<gene>
    <name evidence="2" type="ORF">AB6A40_006526</name>
</gene>
<dbReference type="AlphaFoldDB" id="A0ABD6ET10"/>
<evidence type="ECO:0000256" key="1">
    <source>
        <dbReference type="SAM" id="MobiDB-lite"/>
    </source>
</evidence>
<feature type="compositionally biased region" description="Polar residues" evidence="1">
    <location>
        <begin position="121"/>
        <end position="149"/>
    </location>
</feature>